<dbReference type="Pfam" id="PF14697">
    <property type="entry name" value="Fer4_21"/>
    <property type="match status" value="1"/>
</dbReference>
<dbReference type="GO" id="GO:0051536">
    <property type="term" value="F:iron-sulfur cluster binding"/>
    <property type="evidence" value="ECO:0007669"/>
    <property type="project" value="UniProtKB-KW"/>
</dbReference>
<dbReference type="PROSITE" id="PS51379">
    <property type="entry name" value="4FE4S_FER_2"/>
    <property type="match status" value="2"/>
</dbReference>
<dbReference type="EMBL" id="LT934425">
    <property type="protein sequence ID" value="SOH04740.1"/>
    <property type="molecule type" value="Genomic_DNA"/>
</dbReference>
<feature type="domain" description="4Fe-4S ferredoxin-type" evidence="4">
    <location>
        <begin position="1"/>
        <end position="29"/>
    </location>
</feature>
<reference evidence="7" key="4">
    <citation type="submission" date="2017-10" db="EMBL/GenBank/DDBJ databases">
        <authorList>
            <person name="Banno H."/>
            <person name="Chua N.-H."/>
        </authorList>
    </citation>
    <scope>NUCLEOTIDE SEQUENCE [LARGE SCALE GENOMIC DNA]</scope>
    <source>
        <strain evidence="7">Kuenenia_mbr1_ru-nijmegen</strain>
    </source>
</reference>
<dbReference type="Gene3D" id="3.30.70.20">
    <property type="match status" value="1"/>
</dbReference>
<evidence type="ECO:0000313" key="5">
    <source>
        <dbReference type="EMBL" id="CAJ71311.1"/>
    </source>
</evidence>
<dbReference type="GO" id="GO:0046872">
    <property type="term" value="F:metal ion binding"/>
    <property type="evidence" value="ECO:0007669"/>
    <property type="project" value="UniProtKB-KW"/>
</dbReference>
<keyword evidence="8" id="KW-1185">Reference proteome</keyword>
<evidence type="ECO:0000313" key="9">
    <source>
        <dbReference type="Proteomes" id="UP000501926"/>
    </source>
</evidence>
<evidence type="ECO:0000256" key="2">
    <source>
        <dbReference type="ARBA" id="ARBA00023004"/>
    </source>
</evidence>
<evidence type="ECO:0000256" key="3">
    <source>
        <dbReference type="ARBA" id="ARBA00023014"/>
    </source>
</evidence>
<dbReference type="AlphaFoldDB" id="Q1PVQ4"/>
<accession>Q1PVQ4</accession>
<keyword evidence="3" id="KW-0411">Iron-sulfur</keyword>
<dbReference type="InterPro" id="IPR017896">
    <property type="entry name" value="4Fe4S_Fe-S-bd"/>
</dbReference>
<evidence type="ECO:0000256" key="1">
    <source>
        <dbReference type="ARBA" id="ARBA00022723"/>
    </source>
</evidence>
<dbReference type="EMBL" id="CT573073">
    <property type="protein sequence ID" value="CAJ71311.1"/>
    <property type="molecule type" value="Genomic_DNA"/>
</dbReference>
<evidence type="ECO:0000313" key="8">
    <source>
        <dbReference type="Proteomes" id="UP000221734"/>
    </source>
</evidence>
<keyword evidence="2" id="KW-0408">Iron</keyword>
<gene>
    <name evidence="6" type="ORF">KsCSTR_48330</name>
    <name evidence="7" type="ORF">KSMBR1_2245</name>
    <name evidence="5" type="ORF">kustc0566</name>
</gene>
<evidence type="ECO:0000259" key="4">
    <source>
        <dbReference type="PROSITE" id="PS51379"/>
    </source>
</evidence>
<keyword evidence="1" id="KW-0479">Metal-binding</keyword>
<dbReference type="Proteomes" id="UP000501926">
    <property type="component" value="Chromosome"/>
</dbReference>
<proteinExistence type="predicted"/>
<dbReference type="RefSeq" id="WP_099325424.1">
    <property type="nucleotide sequence ID" value="NZ_LT934425.1"/>
</dbReference>
<dbReference type="Proteomes" id="UP000221734">
    <property type="component" value="Chromosome Kuenenia_stuttgartiensis_MBR1"/>
</dbReference>
<protein>
    <submittedName>
        <fullName evidence="6">Electron transport complex protein RnfB</fullName>
    </submittedName>
    <submittedName>
        <fullName evidence="5">Similar to ferredoxin</fullName>
    </submittedName>
</protein>
<dbReference type="PROSITE" id="PS00198">
    <property type="entry name" value="4FE4S_FER_1"/>
    <property type="match status" value="2"/>
</dbReference>
<dbReference type="EMBL" id="CP049055">
    <property type="protein sequence ID" value="QII14210.1"/>
    <property type="molecule type" value="Genomic_DNA"/>
</dbReference>
<reference evidence="8" key="3">
    <citation type="submission" date="2017-10" db="EMBL/GenBank/DDBJ databases">
        <authorList>
            <person name="Frank J."/>
        </authorList>
    </citation>
    <scope>NUCLEOTIDE SEQUENCE [LARGE SCALE GENOMIC DNA]</scope>
</reference>
<sequence length="58" mass="6412">MIIVEKTECVGCEECLYACPPAAIIMNMDKAEILQHKCDQCELCINACPVKAIKNVPE</sequence>
<dbReference type="InterPro" id="IPR017900">
    <property type="entry name" value="4Fe4S_Fe_S_CS"/>
</dbReference>
<name>Q1PVQ4_KUEST</name>
<dbReference type="SUPFAM" id="SSF54862">
    <property type="entry name" value="4Fe-4S ferredoxins"/>
    <property type="match status" value="1"/>
</dbReference>
<organism evidence="5">
    <name type="scientific">Kuenenia stuttgartiensis</name>
    <dbReference type="NCBI Taxonomy" id="174633"/>
    <lineage>
        <taxon>Bacteria</taxon>
        <taxon>Pseudomonadati</taxon>
        <taxon>Planctomycetota</taxon>
        <taxon>Candidatus Brocadiia</taxon>
        <taxon>Candidatus Brocadiales</taxon>
        <taxon>Candidatus Brocadiaceae</taxon>
        <taxon>Candidatus Kuenenia</taxon>
    </lineage>
</organism>
<feature type="domain" description="4Fe-4S ferredoxin-type" evidence="4">
    <location>
        <begin position="30"/>
        <end position="58"/>
    </location>
</feature>
<reference evidence="5" key="2">
    <citation type="submission" date="2006-01" db="EMBL/GenBank/DDBJ databases">
        <authorList>
            <person name="Genoscope"/>
        </authorList>
    </citation>
    <scope>NUCLEOTIDE SEQUENCE</scope>
</reference>
<reference evidence="6 9" key="5">
    <citation type="submission" date="2020-02" db="EMBL/GenBank/DDBJ databases">
        <title>Newly sequenced genome of strain CSTR1 showed variability in Candidatus Kuenenia stuttgartiensis genomes.</title>
        <authorList>
            <person name="Ding C."/>
            <person name="Adrian L."/>
        </authorList>
    </citation>
    <scope>NUCLEOTIDE SEQUENCE [LARGE SCALE GENOMIC DNA]</scope>
    <source>
        <strain evidence="6 9">CSTR1</strain>
    </source>
</reference>
<evidence type="ECO:0000313" key="7">
    <source>
        <dbReference type="EMBL" id="SOH04740.1"/>
    </source>
</evidence>
<dbReference type="KEGG" id="kst:KSMBR1_2245"/>
<evidence type="ECO:0000313" key="6">
    <source>
        <dbReference type="EMBL" id="QII14210.1"/>
    </source>
</evidence>
<dbReference type="OrthoDB" id="9804603at2"/>
<reference evidence="5" key="1">
    <citation type="journal article" date="2006" name="Nature">
        <title>Deciphering the evolution and metabolism of an anammox bacterium from a community genome.</title>
        <authorList>
            <person name="Strous M."/>
            <person name="Pelletier E."/>
            <person name="Mangenot S."/>
            <person name="Rattei T."/>
            <person name="Lehner A."/>
            <person name="Taylor M.W."/>
            <person name="Horn M."/>
            <person name="Daims H."/>
            <person name="Bartol-Mavel D."/>
            <person name="Wincker P."/>
            <person name="Barbe V."/>
            <person name="Fonknechten N."/>
            <person name="Vallenet D."/>
            <person name="Segurens B."/>
            <person name="Schenowitz-Truong C."/>
            <person name="Medigue C."/>
            <person name="Collingro A."/>
            <person name="Snel B."/>
            <person name="Dutilh B.E."/>
            <person name="OpDenCamp H.J.M."/>
            <person name="vanDerDrift C."/>
            <person name="Cirpus I."/>
            <person name="vanDePas-Schoonen K.T."/>
            <person name="Harhangi H.R."/>
            <person name="vanNiftrik L."/>
            <person name="Schmid M."/>
            <person name="Keltjens J."/>
            <person name="vanDeVossenberg J."/>
            <person name="Kartal B."/>
            <person name="Meier H."/>
            <person name="Frishman D."/>
            <person name="Huynen M.A."/>
            <person name="Mewes H."/>
            <person name="Weissenbach J."/>
            <person name="Jetten M.S.M."/>
            <person name="Wagner M."/>
            <person name="LePaslier D."/>
        </authorList>
    </citation>
    <scope>NUCLEOTIDE SEQUENCE</scope>
</reference>